<accession>A0A5N3VC51</accession>
<dbReference type="SMART" id="SM01289">
    <property type="entry name" value="PYRIN"/>
    <property type="match status" value="1"/>
</dbReference>
<gene>
    <name evidence="2" type="ORF">FD754_011531</name>
</gene>
<evidence type="ECO:0000313" key="3">
    <source>
        <dbReference type="Proteomes" id="UP000326458"/>
    </source>
</evidence>
<reference evidence="2 3" key="1">
    <citation type="submission" date="2019-06" db="EMBL/GenBank/DDBJ databases">
        <title>Discovery of a novel chromosome fission-fusion reversal in muntjac.</title>
        <authorList>
            <person name="Mudd A.B."/>
            <person name="Bredeson J.V."/>
            <person name="Baum R."/>
            <person name="Hockemeyer D."/>
            <person name="Rokhsar D.S."/>
        </authorList>
    </citation>
    <scope>NUCLEOTIDE SEQUENCE [LARGE SCALE GENOMIC DNA]</scope>
    <source>
        <strain evidence="2">UTSW_UCB_Mm</strain>
        <tissue evidence="2">Fibroblast cell line</tissue>
    </source>
</reference>
<dbReference type="AlphaFoldDB" id="A0A5N3VC51"/>
<dbReference type="CDD" id="cd08321">
    <property type="entry name" value="Pyrin_ASC-like"/>
    <property type="match status" value="1"/>
</dbReference>
<organism evidence="2 3">
    <name type="scientific">Muntiacus muntjak</name>
    <name type="common">Barking deer</name>
    <name type="synonym">Indian muntjac</name>
    <dbReference type="NCBI Taxonomy" id="9888"/>
    <lineage>
        <taxon>Eukaryota</taxon>
        <taxon>Metazoa</taxon>
        <taxon>Chordata</taxon>
        <taxon>Craniata</taxon>
        <taxon>Vertebrata</taxon>
        <taxon>Euteleostomi</taxon>
        <taxon>Mammalia</taxon>
        <taxon>Eutheria</taxon>
        <taxon>Laurasiatheria</taxon>
        <taxon>Artiodactyla</taxon>
        <taxon>Ruminantia</taxon>
        <taxon>Pecora</taxon>
        <taxon>Cervidae</taxon>
        <taxon>Muntiacinae</taxon>
        <taxon>Muntiacus</taxon>
    </lineage>
</organism>
<evidence type="ECO:0000259" key="1">
    <source>
        <dbReference type="PROSITE" id="PS50824"/>
    </source>
</evidence>
<dbReference type="Proteomes" id="UP000326458">
    <property type="component" value="Unassembled WGS sequence"/>
</dbReference>
<dbReference type="InterPro" id="IPR011029">
    <property type="entry name" value="DEATH-like_dom_sf"/>
</dbReference>
<protein>
    <recommendedName>
        <fullName evidence="1">Pyrin domain-containing protein</fullName>
    </recommendedName>
</protein>
<name>A0A5N3VC51_MUNMU</name>
<keyword evidence="3" id="KW-1185">Reference proteome</keyword>
<evidence type="ECO:0000313" key="2">
    <source>
        <dbReference type="EMBL" id="KAB0346674.1"/>
    </source>
</evidence>
<dbReference type="PROSITE" id="PS50824">
    <property type="entry name" value="DAPIN"/>
    <property type="match status" value="1"/>
</dbReference>
<sequence length="117" mass="13270">MESTLKACLLHILEDLLEEELVKFKFQLTNITLAEGYNHIPQGTIQQANPVRLADLLIQYYGEEYSKTVTQEVLKAINQRNLAEKLCQATEKLMSPCHLAMIIRVLVPTHYSILATG</sequence>
<dbReference type="Pfam" id="PF02758">
    <property type="entry name" value="PYRIN"/>
    <property type="match status" value="1"/>
</dbReference>
<feature type="domain" description="Pyrin" evidence="1">
    <location>
        <begin position="1"/>
        <end position="92"/>
    </location>
</feature>
<dbReference type="Gene3D" id="1.10.533.10">
    <property type="entry name" value="Death Domain, Fas"/>
    <property type="match status" value="1"/>
</dbReference>
<dbReference type="SUPFAM" id="SSF47986">
    <property type="entry name" value="DEATH domain"/>
    <property type="match status" value="1"/>
</dbReference>
<dbReference type="EMBL" id="VCEA01000002">
    <property type="protein sequence ID" value="KAB0346674.1"/>
    <property type="molecule type" value="Genomic_DNA"/>
</dbReference>
<dbReference type="InterPro" id="IPR004020">
    <property type="entry name" value="DAPIN"/>
</dbReference>
<comment type="caution">
    <text evidence="2">The sequence shown here is derived from an EMBL/GenBank/DDBJ whole genome shotgun (WGS) entry which is preliminary data.</text>
</comment>
<proteinExistence type="predicted"/>